<dbReference type="InterPro" id="IPR041703">
    <property type="entry name" value="Rho_factor_ATP-bd"/>
</dbReference>
<accession>A0A657PV93</accession>
<dbReference type="SUPFAM" id="SSF52540">
    <property type="entry name" value="P-loop containing nucleoside triphosphate hydrolases"/>
    <property type="match status" value="1"/>
</dbReference>
<dbReference type="PANTHER" id="PTHR46425:SF1">
    <property type="entry name" value="TRANSCRIPTION TERMINATION FACTOR RHO"/>
    <property type="match status" value="1"/>
</dbReference>
<sequence length="418" mass="46920">MNLTELKKMPAAELVELAQSMKIEGVARSRKQDLIFAILKAHAKKGEDIYGDGVLEILQDGFGFLRSADSSYLAGPDDIYVSPSQIRRFNLRTGDTISGKIRPPKESERYFALLKVSEINYDKPENAKSKILFENFTPLFANKKFTLEVGNGSTEDITARTIELVAPIGKGQRGLIVSPPKAGKTMLMQNIAQSIAYNHPECYLIVLLIDERPEEVTEMARSVRGEVISSTFDEPAARHVQVAEMVIEKAKRLVEHKKDVVILLDSITRLARAYNTVIPSSGKVLTGGVDANALHRPKRFFGAARNVEEGGSLTIIATSLVETGSRMDDVIYEEFKGTGNMEVHLDRRIAEKRIFPAININRSGTRREDLLMKQDELQKMWILRKILHPMDELAAMEFLFDKLKVTKTNEEFFSSMKS</sequence>
<feature type="binding site" evidence="9">
    <location>
        <begin position="181"/>
        <end position="186"/>
    </location>
    <ligand>
        <name>ATP</name>
        <dbReference type="ChEBI" id="CHEBI:30616"/>
    </ligand>
</feature>
<comment type="similarity">
    <text evidence="9 11">Belongs to the Rho family.</text>
</comment>
<dbReference type="HAMAP" id="MF_01884">
    <property type="entry name" value="Rho"/>
    <property type="match status" value="1"/>
</dbReference>
<dbReference type="InterPro" id="IPR036269">
    <property type="entry name" value="Rho_N_sf"/>
</dbReference>
<keyword evidence="2 9" id="KW-0547">Nucleotide-binding</keyword>
<dbReference type="InterPro" id="IPR012340">
    <property type="entry name" value="NA-bd_OB-fold"/>
</dbReference>
<protein>
    <recommendedName>
        <fullName evidence="9 10">Transcription termination factor Rho</fullName>
        <ecNumber evidence="9 10">3.6.4.-</ecNumber>
    </recommendedName>
    <alternativeName>
        <fullName evidence="9">ATP-dependent helicase Rho</fullName>
    </alternativeName>
</protein>
<dbReference type="PANTHER" id="PTHR46425">
    <property type="entry name" value="TRANSCRIPTION TERMINATION FACTOR RHO"/>
    <property type="match status" value="1"/>
</dbReference>
<keyword evidence="5 9" id="KW-0067">ATP-binding</keyword>
<dbReference type="GO" id="GO:0005524">
    <property type="term" value="F:ATP binding"/>
    <property type="evidence" value="ECO:0007669"/>
    <property type="project" value="UniProtKB-UniRule"/>
</dbReference>
<comment type="function">
    <text evidence="9">Facilitates transcription termination by a mechanism that involves Rho binding to the nascent RNA, activation of Rho's RNA-dependent ATPase activity, and release of the mRNA from the DNA template.</text>
</comment>
<dbReference type="InterPro" id="IPR004665">
    <property type="entry name" value="Term_rho"/>
</dbReference>
<keyword evidence="4 9" id="KW-0347">Helicase</keyword>
<evidence type="ECO:0000256" key="1">
    <source>
        <dbReference type="ARBA" id="ARBA00022472"/>
    </source>
</evidence>
<keyword evidence="3 9" id="KW-0378">Hydrolase</keyword>
<dbReference type="InterPro" id="IPR000194">
    <property type="entry name" value="ATPase_F1/V1/A1_a/bsu_nucl-bd"/>
</dbReference>
<keyword evidence="6 9" id="KW-0694">RNA-binding</keyword>
<evidence type="ECO:0000256" key="9">
    <source>
        <dbReference type="HAMAP-Rule" id="MF_01884"/>
    </source>
</evidence>
<feature type="domain" description="Rho RNA-BD" evidence="12">
    <location>
        <begin position="48"/>
        <end position="123"/>
    </location>
</feature>
<dbReference type="GO" id="GO:0008186">
    <property type="term" value="F:ATP-dependent activity, acting on RNA"/>
    <property type="evidence" value="ECO:0007669"/>
    <property type="project" value="UniProtKB-UniRule"/>
</dbReference>
<dbReference type="EMBL" id="PQCO01000197">
    <property type="protein sequence ID" value="PUE01645.1"/>
    <property type="molecule type" value="Genomic_DNA"/>
</dbReference>
<name>A0A657PV93_9GAMM</name>
<reference evidence="14 16" key="2">
    <citation type="submission" date="2018-01" db="EMBL/GenBank/DDBJ databases">
        <title>Novel co-symbiosis in the lucinid bivalve Phacoides pectinatus.</title>
        <authorList>
            <person name="Lim S.J."/>
            <person name="Davis B.G."/>
            <person name="Gill D.E."/>
            <person name="Engel A.S."/>
            <person name="Anderson L.C."/>
            <person name="Campbell B.J."/>
        </authorList>
    </citation>
    <scope>NUCLEOTIDE SEQUENCE [LARGE SCALE GENOMIC DNA]</scope>
    <source>
        <strain evidence="14">N3_P5</strain>
    </source>
</reference>
<dbReference type="AlphaFoldDB" id="A0A657PV93"/>
<dbReference type="InterPro" id="IPR011129">
    <property type="entry name" value="CSD"/>
</dbReference>
<dbReference type="PROSITE" id="PS51856">
    <property type="entry name" value="RHO_RNA_BD"/>
    <property type="match status" value="1"/>
</dbReference>
<proteinExistence type="inferred from homology"/>
<evidence type="ECO:0000256" key="3">
    <source>
        <dbReference type="ARBA" id="ARBA00022801"/>
    </source>
</evidence>
<comment type="subunit">
    <text evidence="9">Homohexamer. The homohexamer assembles into an open ring structure.</text>
</comment>
<dbReference type="EMBL" id="MUIE01000261">
    <property type="protein sequence ID" value="OQX33888.1"/>
    <property type="molecule type" value="Genomic_DNA"/>
</dbReference>
<dbReference type="Pfam" id="PF00006">
    <property type="entry name" value="ATP-synt_ab"/>
    <property type="match status" value="1"/>
</dbReference>
<dbReference type="CDD" id="cd04459">
    <property type="entry name" value="Rho_CSD"/>
    <property type="match status" value="1"/>
</dbReference>
<dbReference type="SUPFAM" id="SSF68912">
    <property type="entry name" value="Rho N-terminal domain-like"/>
    <property type="match status" value="1"/>
</dbReference>
<dbReference type="Gene3D" id="3.40.50.300">
    <property type="entry name" value="P-loop containing nucleotide triphosphate hydrolases"/>
    <property type="match status" value="1"/>
</dbReference>
<evidence type="ECO:0000256" key="5">
    <source>
        <dbReference type="ARBA" id="ARBA00022840"/>
    </source>
</evidence>
<dbReference type="Pfam" id="PF07497">
    <property type="entry name" value="Rho_RNA_bind"/>
    <property type="match status" value="1"/>
</dbReference>
<dbReference type="SMART" id="SM00357">
    <property type="entry name" value="CSP"/>
    <property type="match status" value="1"/>
</dbReference>
<dbReference type="InterPro" id="IPR003593">
    <property type="entry name" value="AAA+_ATPase"/>
</dbReference>
<dbReference type="Gene3D" id="2.40.50.140">
    <property type="entry name" value="Nucleic acid-binding proteins"/>
    <property type="match status" value="1"/>
</dbReference>
<dbReference type="Proteomes" id="UP000243361">
    <property type="component" value="Unassembled WGS sequence"/>
</dbReference>
<evidence type="ECO:0000256" key="11">
    <source>
        <dbReference type="PROSITE-ProRule" id="PRU01203"/>
    </source>
</evidence>
<evidence type="ECO:0000313" key="13">
    <source>
        <dbReference type="EMBL" id="OQX33888.1"/>
    </source>
</evidence>
<keyword evidence="7 9" id="KW-0805">Transcription regulation</keyword>
<evidence type="ECO:0000256" key="7">
    <source>
        <dbReference type="ARBA" id="ARBA00023015"/>
    </source>
</evidence>
<dbReference type="GO" id="GO:0006353">
    <property type="term" value="P:DNA-templated transcription termination"/>
    <property type="evidence" value="ECO:0007669"/>
    <property type="project" value="UniProtKB-UniRule"/>
</dbReference>
<dbReference type="SMART" id="SM00382">
    <property type="entry name" value="AAA"/>
    <property type="match status" value="1"/>
</dbReference>
<dbReference type="GO" id="GO:0004386">
    <property type="term" value="F:helicase activity"/>
    <property type="evidence" value="ECO:0007669"/>
    <property type="project" value="UniProtKB-UniRule"/>
</dbReference>
<evidence type="ECO:0000256" key="10">
    <source>
        <dbReference type="NCBIfam" id="TIGR00767"/>
    </source>
</evidence>
<dbReference type="CDD" id="cd01128">
    <property type="entry name" value="rho_factor_C"/>
    <property type="match status" value="1"/>
</dbReference>
<evidence type="ECO:0000313" key="16">
    <source>
        <dbReference type="Proteomes" id="UP000250928"/>
    </source>
</evidence>
<evidence type="ECO:0000256" key="8">
    <source>
        <dbReference type="ARBA" id="ARBA00023163"/>
    </source>
</evidence>
<evidence type="ECO:0000256" key="6">
    <source>
        <dbReference type="ARBA" id="ARBA00022884"/>
    </source>
</evidence>
<feature type="binding site" evidence="9">
    <location>
        <position position="212"/>
    </location>
    <ligand>
        <name>ATP</name>
        <dbReference type="ChEBI" id="CHEBI:30616"/>
    </ligand>
</feature>
<gene>
    <name evidence="9 14" type="primary">rho</name>
    <name evidence="13" type="ORF">B0D84_04065</name>
    <name evidence="14" type="ORF">C3L24_07600</name>
</gene>
<organism evidence="13 15">
    <name type="scientific">Candidatus Sedimenticola endophacoides</name>
    <dbReference type="NCBI Taxonomy" id="2548426"/>
    <lineage>
        <taxon>Bacteria</taxon>
        <taxon>Pseudomonadati</taxon>
        <taxon>Pseudomonadota</taxon>
        <taxon>Gammaproteobacteria</taxon>
        <taxon>Chromatiales</taxon>
        <taxon>Sedimenticolaceae</taxon>
        <taxon>Sedimenticola</taxon>
    </lineage>
</organism>
<dbReference type="Pfam" id="PF07498">
    <property type="entry name" value="Rho_N"/>
    <property type="match status" value="1"/>
</dbReference>
<keyword evidence="8 9" id="KW-0804">Transcription</keyword>
<reference evidence="13 15" key="1">
    <citation type="submission" date="2017-02" db="EMBL/GenBank/DDBJ databases">
        <title>Novel co-symbiosis in the unique lucinid bivalve Phacoides pectinatus.</title>
        <authorList>
            <person name="Lim S.J."/>
            <person name="Davis B.G."/>
            <person name="Gill D.E."/>
            <person name="Engel A.S."/>
            <person name="Anderson L.C."/>
            <person name="Campbell B.J."/>
        </authorList>
    </citation>
    <scope>NUCLEOTIDE SEQUENCE [LARGE SCALE GENOMIC DNA]</scope>
    <source>
        <strain evidence="13">LUC13016_P6</strain>
    </source>
</reference>
<evidence type="ECO:0000313" key="14">
    <source>
        <dbReference type="EMBL" id="PUE01645.1"/>
    </source>
</evidence>
<evidence type="ECO:0000256" key="4">
    <source>
        <dbReference type="ARBA" id="ARBA00022806"/>
    </source>
</evidence>
<dbReference type="Proteomes" id="UP000250928">
    <property type="component" value="Unassembled WGS sequence"/>
</dbReference>
<dbReference type="InterPro" id="IPR011112">
    <property type="entry name" value="Rho-like_N"/>
</dbReference>
<dbReference type="GO" id="GO:0005829">
    <property type="term" value="C:cytosol"/>
    <property type="evidence" value="ECO:0007669"/>
    <property type="project" value="UniProtKB-ARBA"/>
</dbReference>
<evidence type="ECO:0000259" key="12">
    <source>
        <dbReference type="PROSITE" id="PS51856"/>
    </source>
</evidence>
<comment type="caution">
    <text evidence="9">Lacks conserved residue(s) required for the propagation of feature annotation.</text>
</comment>
<dbReference type="FunFam" id="2.40.50.140:FF:000010">
    <property type="entry name" value="Transcription termination factor Rho"/>
    <property type="match status" value="1"/>
</dbReference>
<keyword evidence="15" id="KW-1185">Reference proteome</keyword>
<feature type="binding site" evidence="9">
    <location>
        <begin position="169"/>
        <end position="174"/>
    </location>
    <ligand>
        <name>ATP</name>
        <dbReference type="ChEBI" id="CHEBI:30616"/>
    </ligand>
</feature>
<dbReference type="SUPFAM" id="SSF50249">
    <property type="entry name" value="Nucleic acid-binding proteins"/>
    <property type="match status" value="1"/>
</dbReference>
<dbReference type="FunFam" id="3.40.50.300:FF:000072">
    <property type="entry name" value="Transcription termination factor Rho"/>
    <property type="match status" value="1"/>
</dbReference>
<dbReference type="InterPro" id="IPR011113">
    <property type="entry name" value="Rho_RNA-bd"/>
</dbReference>
<dbReference type="InterPro" id="IPR027417">
    <property type="entry name" value="P-loop_NTPase"/>
</dbReference>
<dbReference type="EC" id="3.6.4.-" evidence="9 10"/>
<dbReference type="SMART" id="SM00959">
    <property type="entry name" value="Rho_N"/>
    <property type="match status" value="1"/>
</dbReference>
<dbReference type="NCBIfam" id="TIGR00767">
    <property type="entry name" value="rho"/>
    <property type="match status" value="1"/>
</dbReference>
<evidence type="ECO:0000256" key="2">
    <source>
        <dbReference type="ARBA" id="ARBA00022741"/>
    </source>
</evidence>
<dbReference type="GO" id="GO:0016787">
    <property type="term" value="F:hydrolase activity"/>
    <property type="evidence" value="ECO:0007669"/>
    <property type="project" value="UniProtKB-KW"/>
</dbReference>
<dbReference type="Gene3D" id="1.10.720.10">
    <property type="match status" value="1"/>
</dbReference>
<keyword evidence="1 9" id="KW-0806">Transcription termination</keyword>
<evidence type="ECO:0000313" key="15">
    <source>
        <dbReference type="Proteomes" id="UP000243361"/>
    </source>
</evidence>
<comment type="caution">
    <text evidence="13">The sequence shown here is derived from an EMBL/GenBank/DDBJ whole genome shotgun (WGS) entry which is preliminary data.</text>
</comment>
<dbReference type="GO" id="GO:0003723">
    <property type="term" value="F:RNA binding"/>
    <property type="evidence" value="ECO:0007669"/>
    <property type="project" value="UniProtKB-UniRule"/>
</dbReference>
<dbReference type="NCBIfam" id="NF006886">
    <property type="entry name" value="PRK09376.1"/>
    <property type="match status" value="1"/>
</dbReference>